<protein>
    <recommendedName>
        <fullName evidence="1">KIB1-4 beta-propeller domain-containing protein</fullName>
    </recommendedName>
</protein>
<evidence type="ECO:0000313" key="2">
    <source>
        <dbReference type="EMBL" id="KAL3499667.1"/>
    </source>
</evidence>
<dbReference type="AlphaFoldDB" id="A0ABD2Y1H7"/>
<proteinExistence type="predicted"/>
<feature type="domain" description="KIB1-4 beta-propeller" evidence="1">
    <location>
        <begin position="383"/>
        <end position="471"/>
    </location>
</feature>
<dbReference type="EMBL" id="JBJUIK010000016">
    <property type="protein sequence ID" value="KAL3499667.1"/>
    <property type="molecule type" value="Genomic_DNA"/>
</dbReference>
<reference evidence="2 3" key="1">
    <citation type="submission" date="2024-11" db="EMBL/GenBank/DDBJ databases">
        <title>A near-complete genome assembly of Cinchona calisaya.</title>
        <authorList>
            <person name="Lian D.C."/>
            <person name="Zhao X.W."/>
            <person name="Wei L."/>
        </authorList>
    </citation>
    <scope>NUCLEOTIDE SEQUENCE [LARGE SCALE GENOMIC DNA]</scope>
    <source>
        <tissue evidence="2">Nenye</tissue>
    </source>
</reference>
<dbReference type="Gene3D" id="2.60.34.10">
    <property type="entry name" value="Substrate Binding Domain Of DNAk, Chain A, domain 1"/>
    <property type="match status" value="1"/>
</dbReference>
<name>A0ABD2Y1H7_9GENT</name>
<evidence type="ECO:0000313" key="3">
    <source>
        <dbReference type="Proteomes" id="UP001630127"/>
    </source>
</evidence>
<dbReference type="GO" id="GO:0005524">
    <property type="term" value="F:ATP binding"/>
    <property type="evidence" value="ECO:0007669"/>
    <property type="project" value="UniProtKB-KW"/>
</dbReference>
<dbReference type="Gene3D" id="1.20.1280.50">
    <property type="match status" value="1"/>
</dbReference>
<sequence length="485" mass="54662">MANWSELQDDILVVIAQHITKIEDYVSFGSVCKSWRVAAASKKDFKGLLLWQQIPCLMLPTQDDKDDEDREFYSLMERQVMARVNLPKLKGKKKFFESLGWLLLIGQDGDMSLLNPFSFENNEIKLPNQNTLPGYDYFYINQPHSFVSKMVLSARPNEAEDYVVILICGYVQFLAYWKPRDQSWNRIKTRNSTYPDVVFHNGRCYVIDFDGYIMLLQEFFNGKELCKSINQDEAVAYGAAVQAAILGGGIGNEKARDVLSDVTPLSLGVHTKGEVMTVLIPRNTPIPTKKGEMYSVHSVKFGGSNFPMSLIIRSRVKDGSASSAAIRSSVGGALLHKMLDSKGVESSRLCEKLLYAFFDVKVSQEQKYWEDSRGVGLEYPIYAPTKFMVYELDLSGLKGVGREGEKTPGKEIKNLGSRALFIGRNASISLEVLDNKLAPMIKPNHIYFTDDCWEEYMEIPEGGGLNMGVFNMETGAIETFYEGDR</sequence>
<organism evidence="2 3">
    <name type="scientific">Cinchona calisaya</name>
    <dbReference type="NCBI Taxonomy" id="153742"/>
    <lineage>
        <taxon>Eukaryota</taxon>
        <taxon>Viridiplantae</taxon>
        <taxon>Streptophyta</taxon>
        <taxon>Embryophyta</taxon>
        <taxon>Tracheophyta</taxon>
        <taxon>Spermatophyta</taxon>
        <taxon>Magnoliopsida</taxon>
        <taxon>eudicotyledons</taxon>
        <taxon>Gunneridae</taxon>
        <taxon>Pentapetalae</taxon>
        <taxon>asterids</taxon>
        <taxon>lamiids</taxon>
        <taxon>Gentianales</taxon>
        <taxon>Rubiaceae</taxon>
        <taxon>Cinchonoideae</taxon>
        <taxon>Cinchoneae</taxon>
        <taxon>Cinchona</taxon>
    </lineage>
</organism>
<evidence type="ECO:0000259" key="1">
    <source>
        <dbReference type="Pfam" id="PF03478"/>
    </source>
</evidence>
<dbReference type="Proteomes" id="UP001630127">
    <property type="component" value="Unassembled WGS sequence"/>
</dbReference>
<dbReference type="InterPro" id="IPR029047">
    <property type="entry name" value="HSP70_peptide-bd_sf"/>
</dbReference>
<keyword evidence="3" id="KW-1185">Reference proteome</keyword>
<dbReference type="InterPro" id="IPR005174">
    <property type="entry name" value="KIB1-4_b-propeller"/>
</dbReference>
<feature type="domain" description="KIB1-4 beta-propeller" evidence="1">
    <location>
        <begin position="72"/>
        <end position="280"/>
    </location>
</feature>
<accession>A0ABD2Y1H7</accession>
<dbReference type="Pfam" id="PF03478">
    <property type="entry name" value="Beta-prop_KIB1-4"/>
    <property type="match status" value="2"/>
</dbReference>
<dbReference type="SUPFAM" id="SSF100920">
    <property type="entry name" value="Heat shock protein 70kD (HSP70), peptide-binding domain"/>
    <property type="match status" value="1"/>
</dbReference>
<dbReference type="PANTHER" id="PTHR44259">
    <property type="entry name" value="OS07G0183000 PROTEIN-RELATED"/>
    <property type="match status" value="1"/>
</dbReference>
<dbReference type="InterPro" id="IPR050942">
    <property type="entry name" value="F-box_BR-signaling"/>
</dbReference>
<gene>
    <name evidence="2" type="ORF">ACH5RR_038760</name>
</gene>
<comment type="caution">
    <text evidence="2">The sequence shown here is derived from an EMBL/GenBank/DDBJ whole genome shotgun (WGS) entry which is preliminary data.</text>
</comment>
<dbReference type="Gene3D" id="3.30.420.40">
    <property type="match status" value="2"/>
</dbReference>
<dbReference type="PANTHER" id="PTHR44259:SF108">
    <property type="entry name" value="F-BOX PROTEIN SKIP23-LIKE"/>
    <property type="match status" value="1"/>
</dbReference>